<feature type="domain" description="2Fe-2S ferredoxin-type" evidence="14">
    <location>
        <begin position="25"/>
        <end position="102"/>
    </location>
</feature>
<dbReference type="PROSITE" id="PS00641">
    <property type="entry name" value="COMPLEX1_75K_1"/>
    <property type="match status" value="1"/>
</dbReference>
<dbReference type="GO" id="GO:0051539">
    <property type="term" value="F:4 iron, 4 sulfur cluster binding"/>
    <property type="evidence" value="ECO:0007669"/>
    <property type="project" value="UniProtKB-KW"/>
</dbReference>
<evidence type="ECO:0000256" key="11">
    <source>
        <dbReference type="ARBA" id="ARBA00023027"/>
    </source>
</evidence>
<proteinExistence type="inferred from homology"/>
<dbReference type="Gene3D" id="3.40.950.10">
    <property type="entry name" value="Fe-only Hydrogenase (Larger Subunit), Chain L, domain 3"/>
    <property type="match status" value="1"/>
</dbReference>
<evidence type="ECO:0000256" key="12">
    <source>
        <dbReference type="ARBA" id="ARBA00023136"/>
    </source>
</evidence>
<dbReference type="SUPFAM" id="SSF54862">
    <property type="entry name" value="4Fe-4S ferredoxins"/>
    <property type="match status" value="1"/>
</dbReference>
<evidence type="ECO:0000256" key="10">
    <source>
        <dbReference type="ARBA" id="ARBA00023014"/>
    </source>
</evidence>
<dbReference type="Pfam" id="PF10588">
    <property type="entry name" value="NADH-G_4Fe-4S_3"/>
    <property type="match status" value="1"/>
</dbReference>
<dbReference type="InterPro" id="IPR036010">
    <property type="entry name" value="2Fe-2S_ferredoxin-like_sf"/>
</dbReference>
<dbReference type="InterPro" id="IPR017900">
    <property type="entry name" value="4Fe4S_Fe_S_CS"/>
</dbReference>
<evidence type="ECO:0000256" key="5">
    <source>
        <dbReference type="ARBA" id="ARBA00022714"/>
    </source>
</evidence>
<dbReference type="InterPro" id="IPR036249">
    <property type="entry name" value="Thioredoxin-like_sf"/>
</dbReference>
<dbReference type="InterPro" id="IPR050340">
    <property type="entry name" value="Cytosolic_Fe-S_CAF"/>
</dbReference>
<dbReference type="PROSITE" id="PS00198">
    <property type="entry name" value="4FE4S_FER_1"/>
    <property type="match status" value="1"/>
</dbReference>
<comment type="caution">
    <text evidence="17">The sequence shown here is derived from an EMBL/GenBank/DDBJ whole genome shotgun (WGS) entry which is preliminary data.</text>
</comment>
<name>A0A2N1PIF8_9BACT</name>
<dbReference type="Pfam" id="PF13510">
    <property type="entry name" value="Fer2_4"/>
    <property type="match status" value="1"/>
</dbReference>
<dbReference type="Proteomes" id="UP000233256">
    <property type="component" value="Unassembled WGS sequence"/>
</dbReference>
<keyword evidence="8" id="KW-1278">Translocase</keyword>
<feature type="domain" description="4Fe-4S His(Cys)3-ligated-type" evidence="16">
    <location>
        <begin position="102"/>
        <end position="141"/>
    </location>
</feature>
<evidence type="ECO:0000256" key="9">
    <source>
        <dbReference type="ARBA" id="ARBA00023004"/>
    </source>
</evidence>
<organism evidence="17 18">
    <name type="scientific">Candidatus Wallbacteria bacterium HGW-Wallbacteria-1</name>
    <dbReference type="NCBI Taxonomy" id="2013854"/>
    <lineage>
        <taxon>Bacteria</taxon>
        <taxon>Candidatus Walliibacteriota</taxon>
    </lineage>
</organism>
<evidence type="ECO:0000259" key="14">
    <source>
        <dbReference type="PROSITE" id="PS51085"/>
    </source>
</evidence>
<keyword evidence="6" id="KW-0479">Metal-binding</keyword>
<dbReference type="InterPro" id="IPR019574">
    <property type="entry name" value="NADH_UbQ_OxRdtase_Gsu_4Fe4S-bd"/>
</dbReference>
<dbReference type="SMART" id="SM00929">
    <property type="entry name" value="NADH-G_4Fe-4S_3"/>
    <property type="match status" value="1"/>
</dbReference>
<dbReference type="SUPFAM" id="SSF54292">
    <property type="entry name" value="2Fe-2S ferredoxin-like"/>
    <property type="match status" value="1"/>
</dbReference>
<feature type="domain" description="4Fe-4S ferredoxin-type" evidence="15">
    <location>
        <begin position="161"/>
        <end position="191"/>
    </location>
</feature>
<keyword evidence="5" id="KW-0001">2Fe-2S</keyword>
<evidence type="ECO:0000256" key="2">
    <source>
        <dbReference type="ARBA" id="ARBA00004370"/>
    </source>
</evidence>
<dbReference type="GO" id="GO:0051537">
    <property type="term" value="F:2 iron, 2 sulfur cluster binding"/>
    <property type="evidence" value="ECO:0007669"/>
    <property type="project" value="UniProtKB-KW"/>
</dbReference>
<evidence type="ECO:0000256" key="3">
    <source>
        <dbReference type="ARBA" id="ARBA00005404"/>
    </source>
</evidence>
<evidence type="ECO:0000256" key="7">
    <source>
        <dbReference type="ARBA" id="ARBA00022737"/>
    </source>
</evidence>
<dbReference type="InterPro" id="IPR001041">
    <property type="entry name" value="2Fe-2S_ferredoxin-type"/>
</dbReference>
<dbReference type="InterPro" id="IPR004108">
    <property type="entry name" value="Fe_hydrogenase_lsu_C"/>
</dbReference>
<dbReference type="InterPro" id="IPR009016">
    <property type="entry name" value="Fe_hydrogenase"/>
</dbReference>
<keyword evidence="12" id="KW-0472">Membrane</keyword>
<evidence type="ECO:0000256" key="1">
    <source>
        <dbReference type="ARBA" id="ARBA00001966"/>
    </source>
</evidence>
<comment type="subcellular location">
    <subcellularLocation>
        <location evidence="2">Membrane</location>
    </subcellularLocation>
</comment>
<keyword evidence="4" id="KW-0004">4Fe-4S</keyword>
<evidence type="ECO:0000256" key="4">
    <source>
        <dbReference type="ARBA" id="ARBA00022485"/>
    </source>
</evidence>
<dbReference type="EMBL" id="PGXC01000068">
    <property type="protein sequence ID" value="PKK88082.1"/>
    <property type="molecule type" value="Genomic_DNA"/>
</dbReference>
<comment type="cofactor">
    <cofactor evidence="1">
        <name>[4Fe-4S] cluster</name>
        <dbReference type="ChEBI" id="CHEBI:49883"/>
    </cofactor>
</comment>
<dbReference type="GO" id="GO:0016020">
    <property type="term" value="C:membrane"/>
    <property type="evidence" value="ECO:0007669"/>
    <property type="project" value="UniProtKB-SubCell"/>
</dbReference>
<dbReference type="Gene3D" id="3.30.70.20">
    <property type="match status" value="1"/>
</dbReference>
<comment type="similarity">
    <text evidence="3">Belongs to the complex I 75 kDa subunit family.</text>
</comment>
<dbReference type="PROSITE" id="PS51379">
    <property type="entry name" value="4FE4S_FER_2"/>
    <property type="match status" value="2"/>
</dbReference>
<sequence length="730" mass="78638">MNSEKVSALAKVIAAEKGTEKVAAPRKYLRIDGARVVIEDEKNLLQIIRKARINIPTFCYHSDLSVYGACRLCLVDVQGRGLMASCSTAPEEDMVIRTNTSEIREMRRITVELLLANHDQNCAVCSRSDSCGLRSLSAQLGIDKVRFRPTRAKLPLDHSSLSLVRDPNKCILCGDCVRFCSEIQGIGALDFANRGESVTVCPAFGKELAKVECINCGQCAAVCPTGAITPRSEVNEVWTAIGDSTKSVVVQIAPAVRVALGEMFGFEPGEITTGRMVAALKMLGFKKVFDTSFAADLTVIEEATEFLGRLESRKRLPIFTSCCPGWVKYAEQYFPELLDNLSSCRSPQQMFGSLARETLPVEMGIESKDLVVVAIMPCTAKKFEARRPEFITDGIADVDYVLTTQELGRMIKEAGIAFREISPEAMDMPMGFKTGAGVIFGNSGGVSEAVVRFAYEKVTGEKLESLDIQEVRGEDGLREAVIDLRGARLKMAIVHGLKNAKKVASEVAAKIAAGEETWDVIEVMACPGGCIGGAGQPIAIDNDIRRKRTQGIYNADKIMQLHKAQDNPFVQSCYKETLGAPGSHRAHELLHTSYRNRKRIDDNGISLSSSQAVTPVVVSVCVGTSCFVRGAQDVLAALTRRVEEMGLYGTVNLNATFCMEKCDCGPTIVIDGFSYSGVTPETAVELLDKAVSGSSGEAGGISGAESGTGSVHNHDTFTHSCSGCGGCGSH</sequence>
<dbReference type="InterPro" id="IPR036991">
    <property type="entry name" value="Fe_hydrogenase_ssu_sf"/>
</dbReference>
<dbReference type="NCBIfam" id="TIGR02512">
    <property type="entry name" value="FeFe_hydrog_A"/>
    <property type="match status" value="1"/>
</dbReference>
<dbReference type="PROSITE" id="PS51085">
    <property type="entry name" value="2FE2S_FER_2"/>
    <property type="match status" value="1"/>
</dbReference>
<evidence type="ECO:0000256" key="6">
    <source>
        <dbReference type="ARBA" id="ARBA00022723"/>
    </source>
</evidence>
<dbReference type="GO" id="GO:0005506">
    <property type="term" value="F:iron ion binding"/>
    <property type="evidence" value="ECO:0007669"/>
    <property type="project" value="InterPro"/>
</dbReference>
<dbReference type="Pfam" id="PF02906">
    <property type="entry name" value="Fe_hyd_lg_C"/>
    <property type="match status" value="1"/>
</dbReference>
<dbReference type="Gene3D" id="3.40.50.1780">
    <property type="match status" value="1"/>
</dbReference>
<evidence type="ECO:0000259" key="15">
    <source>
        <dbReference type="PROSITE" id="PS51379"/>
    </source>
</evidence>
<dbReference type="PROSITE" id="PS51839">
    <property type="entry name" value="4FE4S_HC3"/>
    <property type="match status" value="1"/>
</dbReference>
<dbReference type="GO" id="GO:0008901">
    <property type="term" value="F:ferredoxin hydrogenase activity"/>
    <property type="evidence" value="ECO:0007669"/>
    <property type="project" value="InterPro"/>
</dbReference>
<dbReference type="FunFam" id="3.10.20.740:FF:000004">
    <property type="entry name" value="NADH-quinone oxidoreductase"/>
    <property type="match status" value="1"/>
</dbReference>
<comment type="cofactor">
    <cofactor evidence="13">
        <name>[2Fe-2S] cluster</name>
        <dbReference type="ChEBI" id="CHEBI:190135"/>
    </cofactor>
</comment>
<evidence type="ECO:0000313" key="17">
    <source>
        <dbReference type="EMBL" id="PKK88082.1"/>
    </source>
</evidence>
<accession>A0A2N1PIF8</accession>
<dbReference type="InterPro" id="IPR003149">
    <property type="entry name" value="Fe_hydrogenase_ssu"/>
</dbReference>
<dbReference type="GO" id="GO:0008137">
    <property type="term" value="F:NADH dehydrogenase (ubiquinone) activity"/>
    <property type="evidence" value="ECO:0007669"/>
    <property type="project" value="InterPro"/>
</dbReference>
<evidence type="ECO:0000256" key="13">
    <source>
        <dbReference type="ARBA" id="ARBA00034078"/>
    </source>
</evidence>
<dbReference type="InterPro" id="IPR013352">
    <property type="entry name" value="Fe_hydrogenase_subset"/>
</dbReference>
<dbReference type="Pfam" id="PF12838">
    <property type="entry name" value="Fer4_7"/>
    <property type="match status" value="1"/>
</dbReference>
<dbReference type="Gene3D" id="3.10.20.740">
    <property type="match status" value="1"/>
</dbReference>
<keyword evidence="7" id="KW-0677">Repeat</keyword>
<evidence type="ECO:0000313" key="18">
    <source>
        <dbReference type="Proteomes" id="UP000233256"/>
    </source>
</evidence>
<dbReference type="InterPro" id="IPR017896">
    <property type="entry name" value="4Fe4S_Fe-S-bd"/>
</dbReference>
<dbReference type="Pfam" id="PF02256">
    <property type="entry name" value="Fe_hyd_SSU"/>
    <property type="match status" value="1"/>
</dbReference>
<protein>
    <submittedName>
        <fullName evidence="17">Ferredoxin</fullName>
    </submittedName>
</protein>
<reference evidence="17 18" key="1">
    <citation type="journal article" date="2017" name="ISME J.">
        <title>Potential for microbial H2 and metal transformations associated with novel bacteria and archaea in deep terrestrial subsurface sediments.</title>
        <authorList>
            <person name="Hernsdorf A.W."/>
            <person name="Amano Y."/>
            <person name="Miyakawa K."/>
            <person name="Ise K."/>
            <person name="Suzuki Y."/>
            <person name="Anantharaman K."/>
            <person name="Probst A."/>
            <person name="Burstein D."/>
            <person name="Thomas B.C."/>
            <person name="Banfield J.F."/>
        </authorList>
    </citation>
    <scope>NUCLEOTIDE SEQUENCE [LARGE SCALE GENOMIC DNA]</scope>
    <source>
        <strain evidence="17">HGW-Wallbacteria-1</strain>
    </source>
</reference>
<dbReference type="Pfam" id="PF01257">
    <property type="entry name" value="2Fe-2S_thioredx"/>
    <property type="match status" value="1"/>
</dbReference>
<dbReference type="SUPFAM" id="SSF53920">
    <property type="entry name" value="Fe-only hydrogenase"/>
    <property type="match status" value="1"/>
</dbReference>
<dbReference type="GO" id="GO:0042773">
    <property type="term" value="P:ATP synthesis coupled electron transport"/>
    <property type="evidence" value="ECO:0007669"/>
    <property type="project" value="InterPro"/>
</dbReference>
<dbReference type="AlphaFoldDB" id="A0A2N1PIF8"/>
<gene>
    <name evidence="17" type="ORF">CVV64_20355</name>
</gene>
<dbReference type="SUPFAM" id="SSF52833">
    <property type="entry name" value="Thioredoxin-like"/>
    <property type="match status" value="1"/>
</dbReference>
<dbReference type="InterPro" id="IPR000283">
    <property type="entry name" value="NADH_UbQ_OxRdtase_75kDa_su_CS"/>
</dbReference>
<evidence type="ECO:0000259" key="16">
    <source>
        <dbReference type="PROSITE" id="PS51839"/>
    </source>
</evidence>
<dbReference type="CDD" id="cd00207">
    <property type="entry name" value="fer2"/>
    <property type="match status" value="1"/>
</dbReference>
<dbReference type="SMART" id="SM00902">
    <property type="entry name" value="Fe_hyd_SSU"/>
    <property type="match status" value="1"/>
</dbReference>
<feature type="domain" description="4Fe-4S ferredoxin-type" evidence="15">
    <location>
        <begin position="204"/>
        <end position="233"/>
    </location>
</feature>
<keyword evidence="9" id="KW-0408">Iron</keyword>
<dbReference type="InterPro" id="IPR049830">
    <property type="entry name" value="HndD"/>
</dbReference>
<dbReference type="Gene3D" id="3.40.30.10">
    <property type="entry name" value="Glutaredoxin"/>
    <property type="match status" value="1"/>
</dbReference>
<keyword evidence="11" id="KW-0520">NAD</keyword>
<dbReference type="Gene3D" id="4.10.260.20">
    <property type="entry name" value="Iron hydrogenase, small subunit"/>
    <property type="match status" value="1"/>
</dbReference>
<evidence type="ECO:0000256" key="8">
    <source>
        <dbReference type="ARBA" id="ARBA00022967"/>
    </source>
</evidence>
<dbReference type="CDD" id="cd02980">
    <property type="entry name" value="TRX_Fd_family"/>
    <property type="match status" value="1"/>
</dbReference>
<dbReference type="PANTHER" id="PTHR11615">
    <property type="entry name" value="NITRATE, FORMATE, IRON DEHYDROGENASE"/>
    <property type="match status" value="1"/>
</dbReference>
<dbReference type="NCBIfam" id="NF040763">
    <property type="entry name" value="FeFe_hydrog_A6"/>
    <property type="match status" value="1"/>
</dbReference>
<dbReference type="FunFam" id="3.30.70.20:FF:000035">
    <property type="entry name" value="Iron hydrogenase 1"/>
    <property type="match status" value="1"/>
</dbReference>
<keyword evidence="10" id="KW-0411">Iron-sulfur</keyword>